<sequence length="66" mass="7689">MPKLSAVFTTGEGENLFDCTEKIRQRLSEKFSHLSNLFIVDSTPVEICKMSREKRSSNLFNREYQT</sequence>
<reference evidence="1" key="1">
    <citation type="submission" date="2019-03" db="EMBL/GenBank/DDBJ databases">
        <title>Single cell metagenomics reveals metabolic interactions within the superorganism composed of flagellate Streblomastix strix and complex community of Bacteroidetes bacteria on its surface.</title>
        <authorList>
            <person name="Treitli S.C."/>
            <person name="Kolisko M."/>
            <person name="Husnik F."/>
            <person name="Keeling P."/>
            <person name="Hampl V."/>
        </authorList>
    </citation>
    <scope>NUCLEOTIDE SEQUENCE</scope>
    <source>
        <strain evidence="1">STM</strain>
    </source>
</reference>
<accession>A0A5J4RCH1</accession>
<evidence type="ECO:0000313" key="1">
    <source>
        <dbReference type="EMBL" id="KAA6330621.1"/>
    </source>
</evidence>
<gene>
    <name evidence="1" type="ORF">EZS27_020686</name>
</gene>
<dbReference type="AlphaFoldDB" id="A0A5J4RCH1"/>
<dbReference type="EMBL" id="SNRY01001478">
    <property type="protein sequence ID" value="KAA6330621.1"/>
    <property type="molecule type" value="Genomic_DNA"/>
</dbReference>
<name>A0A5J4RCH1_9ZZZZ</name>
<protein>
    <submittedName>
        <fullName evidence="1">Uncharacterized protein</fullName>
    </submittedName>
</protein>
<comment type="caution">
    <text evidence="1">The sequence shown here is derived from an EMBL/GenBank/DDBJ whole genome shotgun (WGS) entry which is preliminary data.</text>
</comment>
<organism evidence="1">
    <name type="scientific">termite gut metagenome</name>
    <dbReference type="NCBI Taxonomy" id="433724"/>
    <lineage>
        <taxon>unclassified sequences</taxon>
        <taxon>metagenomes</taxon>
        <taxon>organismal metagenomes</taxon>
    </lineage>
</organism>
<proteinExistence type="predicted"/>